<evidence type="ECO:0000313" key="2">
    <source>
        <dbReference type="EMBL" id="TFY96444.1"/>
    </source>
</evidence>
<evidence type="ECO:0000256" key="1">
    <source>
        <dbReference type="SAM" id="Phobius"/>
    </source>
</evidence>
<protein>
    <submittedName>
        <fullName evidence="2">Uncharacterized protein</fullName>
    </submittedName>
</protein>
<keyword evidence="1" id="KW-0472">Membrane</keyword>
<keyword evidence="1" id="KW-1133">Transmembrane helix</keyword>
<keyword evidence="3" id="KW-1185">Reference proteome</keyword>
<comment type="caution">
    <text evidence="2">The sequence shown here is derived from an EMBL/GenBank/DDBJ whole genome shotgun (WGS) entry which is preliminary data.</text>
</comment>
<dbReference type="RefSeq" id="WP_135287089.1">
    <property type="nucleotide sequence ID" value="NZ_SMLL01000009.1"/>
</dbReference>
<feature type="transmembrane region" description="Helical" evidence="1">
    <location>
        <begin position="63"/>
        <end position="86"/>
    </location>
</feature>
<accession>A0A4Z0BEA4</accession>
<dbReference type="Proteomes" id="UP000297564">
    <property type="component" value="Unassembled WGS sequence"/>
</dbReference>
<reference evidence="2 3" key="1">
    <citation type="submission" date="2019-03" db="EMBL/GenBank/DDBJ databases">
        <title>Ramlibacter rhizophilus CCTCC AB2015357, whole genome shotgun sequence.</title>
        <authorList>
            <person name="Zhang X."/>
            <person name="Feng G."/>
            <person name="Zhu H."/>
        </authorList>
    </citation>
    <scope>NUCLEOTIDE SEQUENCE [LARGE SCALE GENOMIC DNA]</scope>
    <source>
        <strain evidence="2 3">CCTCC AB2015357</strain>
    </source>
</reference>
<sequence>MGSQEYKHPPIGIPYLGHTVGAALMGALLPKGDYLILMHSLIWPIVSWIPNVVRLTVNAPDPVFAQVFIGLSLIASTGILGFYCFFMGSRGYRTRTFNSAWHRVMFLSYMWVVLGTCLAILWVVPYVGPASKGRAYFLFKSATASDFGVVVVMNQLVVGLPFMMLLALWIAHACTGSRSFVGVPRRVEL</sequence>
<feature type="transmembrane region" description="Helical" evidence="1">
    <location>
        <begin position="106"/>
        <end position="127"/>
    </location>
</feature>
<evidence type="ECO:0000313" key="3">
    <source>
        <dbReference type="Proteomes" id="UP000297564"/>
    </source>
</evidence>
<feature type="transmembrane region" description="Helical" evidence="1">
    <location>
        <begin position="147"/>
        <end position="170"/>
    </location>
</feature>
<proteinExistence type="predicted"/>
<organism evidence="2 3">
    <name type="scientific">Ramlibacter rhizophilus</name>
    <dbReference type="NCBI Taxonomy" id="1781167"/>
    <lineage>
        <taxon>Bacteria</taxon>
        <taxon>Pseudomonadati</taxon>
        <taxon>Pseudomonadota</taxon>
        <taxon>Betaproteobacteria</taxon>
        <taxon>Burkholderiales</taxon>
        <taxon>Comamonadaceae</taxon>
        <taxon>Ramlibacter</taxon>
    </lineage>
</organism>
<feature type="transmembrane region" description="Helical" evidence="1">
    <location>
        <begin position="12"/>
        <end position="29"/>
    </location>
</feature>
<gene>
    <name evidence="2" type="ORF">EZ242_20670</name>
</gene>
<dbReference type="AlphaFoldDB" id="A0A4Z0BEA4"/>
<name>A0A4Z0BEA4_9BURK</name>
<feature type="transmembrane region" description="Helical" evidence="1">
    <location>
        <begin position="36"/>
        <end position="57"/>
    </location>
</feature>
<keyword evidence="1" id="KW-0812">Transmembrane</keyword>
<dbReference type="EMBL" id="SMLL01000009">
    <property type="protein sequence ID" value="TFY96444.1"/>
    <property type="molecule type" value="Genomic_DNA"/>
</dbReference>